<accession>A0ACC2AUN1</accession>
<dbReference type="Proteomes" id="UP001162992">
    <property type="component" value="Chromosome 19"/>
</dbReference>
<organism evidence="1 2">
    <name type="scientific">Diphasiastrum complanatum</name>
    <name type="common">Issler's clubmoss</name>
    <name type="synonym">Lycopodium complanatum</name>
    <dbReference type="NCBI Taxonomy" id="34168"/>
    <lineage>
        <taxon>Eukaryota</taxon>
        <taxon>Viridiplantae</taxon>
        <taxon>Streptophyta</taxon>
        <taxon>Embryophyta</taxon>
        <taxon>Tracheophyta</taxon>
        <taxon>Lycopodiopsida</taxon>
        <taxon>Lycopodiales</taxon>
        <taxon>Lycopodiaceae</taxon>
        <taxon>Lycopodioideae</taxon>
        <taxon>Diphasiastrum</taxon>
    </lineage>
</organism>
<dbReference type="EMBL" id="CM055110">
    <property type="protein sequence ID" value="KAJ7521263.1"/>
    <property type="molecule type" value="Genomic_DNA"/>
</dbReference>
<protein>
    <submittedName>
        <fullName evidence="1">Uncharacterized protein</fullName>
    </submittedName>
</protein>
<comment type="caution">
    <text evidence="1">The sequence shown here is derived from an EMBL/GenBank/DDBJ whole genome shotgun (WGS) entry which is preliminary data.</text>
</comment>
<gene>
    <name evidence="1" type="ORF">O6H91_19G044200</name>
</gene>
<proteinExistence type="predicted"/>
<reference evidence="2" key="1">
    <citation type="journal article" date="2024" name="Proc. Natl. Acad. Sci. U.S.A.">
        <title>Extraordinary preservation of gene collinearity over three hundred million years revealed in homosporous lycophytes.</title>
        <authorList>
            <person name="Li C."/>
            <person name="Wickell D."/>
            <person name="Kuo L.Y."/>
            <person name="Chen X."/>
            <person name="Nie B."/>
            <person name="Liao X."/>
            <person name="Peng D."/>
            <person name="Ji J."/>
            <person name="Jenkins J."/>
            <person name="Williams M."/>
            <person name="Shu S."/>
            <person name="Plott C."/>
            <person name="Barry K."/>
            <person name="Rajasekar S."/>
            <person name="Grimwood J."/>
            <person name="Han X."/>
            <person name="Sun S."/>
            <person name="Hou Z."/>
            <person name="He W."/>
            <person name="Dai G."/>
            <person name="Sun C."/>
            <person name="Schmutz J."/>
            <person name="Leebens-Mack J.H."/>
            <person name="Li F.W."/>
            <person name="Wang L."/>
        </authorList>
    </citation>
    <scope>NUCLEOTIDE SEQUENCE [LARGE SCALE GENOMIC DNA]</scope>
    <source>
        <strain evidence="2">cv. PW_Plant_1</strain>
    </source>
</reference>
<evidence type="ECO:0000313" key="1">
    <source>
        <dbReference type="EMBL" id="KAJ7521263.1"/>
    </source>
</evidence>
<sequence>MVGVVAGSRNSLAICEDGRLHTWGWNQQGTLGHPPETKTESTPSQVQALENVKIVQATIGGCSDVNG</sequence>
<name>A0ACC2AUN1_DIPCM</name>
<evidence type="ECO:0000313" key="2">
    <source>
        <dbReference type="Proteomes" id="UP001162992"/>
    </source>
</evidence>
<keyword evidence="2" id="KW-1185">Reference proteome</keyword>